<dbReference type="RefSeq" id="WP_311779900.1">
    <property type="nucleotide sequence ID" value="NZ_JALRMR010000002.1"/>
</dbReference>
<dbReference type="EMBL" id="JALRMR010000002">
    <property type="protein sequence ID" value="MDT1973183.1"/>
    <property type="molecule type" value="Genomic_DNA"/>
</dbReference>
<accession>A0AAW8RA31</accession>
<evidence type="ECO:0000313" key="5">
    <source>
        <dbReference type="Proteomes" id="UP001249945"/>
    </source>
</evidence>
<gene>
    <name evidence="4" type="ORF">MX635_02105</name>
</gene>
<organism evidence="4 5">
    <name type="scientific">Carnobacterium divergens</name>
    <name type="common">Lactobacillus divergens</name>
    <dbReference type="NCBI Taxonomy" id="2748"/>
    <lineage>
        <taxon>Bacteria</taxon>
        <taxon>Bacillati</taxon>
        <taxon>Bacillota</taxon>
        <taxon>Bacilli</taxon>
        <taxon>Lactobacillales</taxon>
        <taxon>Carnobacteriaceae</taxon>
        <taxon>Carnobacterium</taxon>
    </lineage>
</organism>
<keyword evidence="2" id="KW-0804">Transcription</keyword>
<dbReference type="InterPro" id="IPR007737">
    <property type="entry name" value="Mga_HTH"/>
</dbReference>
<dbReference type="PANTHER" id="PTHR30185">
    <property type="entry name" value="CRYPTIC BETA-GLUCOSIDE BGL OPERON ANTITERMINATOR"/>
    <property type="match status" value="1"/>
</dbReference>
<proteinExistence type="predicted"/>
<dbReference type="Pfam" id="PF05043">
    <property type="entry name" value="Mga"/>
    <property type="match status" value="1"/>
</dbReference>
<dbReference type="Proteomes" id="UP001249945">
    <property type="component" value="Unassembled WGS sequence"/>
</dbReference>
<evidence type="ECO:0000313" key="4">
    <source>
        <dbReference type="EMBL" id="MDT1973183.1"/>
    </source>
</evidence>
<comment type="caution">
    <text evidence="4">The sequence shown here is derived from an EMBL/GenBank/DDBJ whole genome shotgun (WGS) entry which is preliminary data.</text>
</comment>
<keyword evidence="1" id="KW-0805">Transcription regulation</keyword>
<evidence type="ECO:0000259" key="3">
    <source>
        <dbReference type="Pfam" id="PF05043"/>
    </source>
</evidence>
<feature type="domain" description="Mga helix-turn-helix" evidence="3">
    <location>
        <begin position="94"/>
        <end position="172"/>
    </location>
</feature>
<dbReference type="PANTHER" id="PTHR30185:SF18">
    <property type="entry name" value="TRANSCRIPTIONAL REGULATOR MTLR"/>
    <property type="match status" value="1"/>
</dbReference>
<sequence length="501" mass="59129">MIEKFLKKQEITKLALFKHISSNSFVDILHLTDTFNLSKSSIKRYIYDLNSLLASDPNTRDFQIKQNESFGYYLAGSNDEDININYLYFKIQLIFFNNSAIFQLFTILFNSEPITLIQVCKEISISENYCYRLVKKLNNIIKPYSMSISTKHNALRLLGRESDIRIVYFVMFTSIYQNLEWPFITISQKKAHTLSSFYNLNSYQVASTTSRMDFLLAILENRIHKTNYIQPMPACIDELTQVFVDCHDLTAELAYFPTNYPLIKNSTTEKNERLFFNLFVRIIDSSIDSDLVKITIGEKLAHLKHPLTDYYLALNQQFLKTFNLSNSKKLLYEFMYYTILHHVYSLYTCLDYQQIIQTNNFDYFSNIPEQINLFYTTFWDNSNVPNKFFTNYLHVCIQSILTSLFYIHKKNYLKIYIQYTKSSLGKTLIESQIKNFFNPESIQIIQKLDEADIVISDSNEKKINEIAYFFFTNINNNHSWSKLLAFIQQELFNLYVTPPID</sequence>
<reference evidence="4" key="1">
    <citation type="submission" date="2022-04" db="EMBL/GenBank/DDBJ databases">
        <title>Draft genome sequences of lactic acid bacteria (LAB) strains involved in meat spoilage.</title>
        <authorList>
            <person name="Palevich N."/>
        </authorList>
    </citation>
    <scope>NUCLEOTIDE SEQUENCE</scope>
    <source>
        <strain evidence="4">9-14</strain>
    </source>
</reference>
<dbReference type="InterPro" id="IPR050661">
    <property type="entry name" value="BglG_antiterminators"/>
</dbReference>
<evidence type="ECO:0000256" key="2">
    <source>
        <dbReference type="ARBA" id="ARBA00023163"/>
    </source>
</evidence>
<name>A0AAW8RA31_CARDV</name>
<dbReference type="Gene3D" id="1.10.10.10">
    <property type="entry name" value="Winged helix-like DNA-binding domain superfamily/Winged helix DNA-binding domain"/>
    <property type="match status" value="1"/>
</dbReference>
<evidence type="ECO:0000256" key="1">
    <source>
        <dbReference type="ARBA" id="ARBA00023015"/>
    </source>
</evidence>
<dbReference type="InterPro" id="IPR036388">
    <property type="entry name" value="WH-like_DNA-bd_sf"/>
</dbReference>
<dbReference type="AlphaFoldDB" id="A0AAW8RA31"/>
<protein>
    <submittedName>
        <fullName evidence="4">Helix-turn-helix domain-containing protein</fullName>
    </submittedName>
</protein>